<evidence type="ECO:0000313" key="3">
    <source>
        <dbReference type="EMBL" id="KAL3071113.1"/>
    </source>
</evidence>
<dbReference type="Pfam" id="PF13837">
    <property type="entry name" value="Myb_DNA-bind_4"/>
    <property type="match status" value="1"/>
</dbReference>
<gene>
    <name evidence="3" type="ORF">niasHS_015855</name>
</gene>
<organism evidence="3 4">
    <name type="scientific">Heterodera schachtii</name>
    <name type="common">Sugarbeet cyst nematode worm</name>
    <name type="synonym">Tylenchus schachtii</name>
    <dbReference type="NCBI Taxonomy" id="97005"/>
    <lineage>
        <taxon>Eukaryota</taxon>
        <taxon>Metazoa</taxon>
        <taxon>Ecdysozoa</taxon>
        <taxon>Nematoda</taxon>
        <taxon>Chromadorea</taxon>
        <taxon>Rhabditida</taxon>
        <taxon>Tylenchina</taxon>
        <taxon>Tylenchomorpha</taxon>
        <taxon>Tylenchoidea</taxon>
        <taxon>Heteroderidae</taxon>
        <taxon>Heteroderinae</taxon>
        <taxon>Heterodera</taxon>
    </lineage>
</organism>
<feature type="domain" description="Myb/SANT-like DNA-binding" evidence="2">
    <location>
        <begin position="4"/>
        <end position="89"/>
    </location>
</feature>
<name>A0ABD2HX91_HETSC</name>
<evidence type="ECO:0000256" key="1">
    <source>
        <dbReference type="SAM" id="MobiDB-lite"/>
    </source>
</evidence>
<protein>
    <recommendedName>
        <fullName evidence="2">Myb/SANT-like DNA-binding domain-containing protein</fullName>
    </recommendedName>
</protein>
<dbReference type="EMBL" id="JBICCN010000400">
    <property type="protein sequence ID" value="KAL3071113.1"/>
    <property type="molecule type" value="Genomic_DNA"/>
</dbReference>
<evidence type="ECO:0000259" key="2">
    <source>
        <dbReference type="Pfam" id="PF13837"/>
    </source>
</evidence>
<dbReference type="AlphaFoldDB" id="A0ABD2HX91"/>
<dbReference type="InterPro" id="IPR044822">
    <property type="entry name" value="Myb_DNA-bind_4"/>
</dbReference>
<feature type="compositionally biased region" description="Basic and acidic residues" evidence="1">
    <location>
        <begin position="76"/>
        <end position="85"/>
    </location>
</feature>
<proteinExistence type="predicted"/>
<evidence type="ECO:0000313" key="4">
    <source>
        <dbReference type="Proteomes" id="UP001620645"/>
    </source>
</evidence>
<dbReference type="Proteomes" id="UP001620645">
    <property type="component" value="Unassembled WGS sequence"/>
</dbReference>
<accession>A0ABD2HX91</accession>
<comment type="caution">
    <text evidence="3">The sequence shown here is derived from an EMBL/GenBank/DDBJ whole genome shotgun (WGS) entry which is preliminary data.</text>
</comment>
<keyword evidence="4" id="KW-1185">Reference proteome</keyword>
<reference evidence="3 4" key="1">
    <citation type="submission" date="2024-10" db="EMBL/GenBank/DDBJ databases">
        <authorList>
            <person name="Kim D."/>
        </authorList>
    </citation>
    <scope>NUCLEOTIDE SEQUENCE [LARGE SCALE GENOMIC DNA]</scope>
    <source>
        <strain evidence="3">Taebaek</strain>
    </source>
</reference>
<feature type="region of interest" description="Disordered" evidence="1">
    <location>
        <begin position="75"/>
        <end position="94"/>
    </location>
</feature>
<sequence length="253" mass="28466">MAARFNEAMVARLIELVQSRQDDLNPPTRTAKANEKQKEAWKFVTDSMNREFPQEVPQGGLTIAQIQTKFKNLKQRAKDERQTEKKHQRATGGGKKFEMTEVSRNVSQLFADSPAFEGVPGGVQTGLNIGDTIFFEGKEQEESAEFSSQQVVVEEGKSYAVLGTVPRGEAVKTPKFESSTSRVPFRSRAGTASTVTAADVMELQRSVLEMQLKEMTKKQEIFKKIEDVLDDAKTFFTEGREFFRGKHSNEKET</sequence>